<evidence type="ECO:0000256" key="5">
    <source>
        <dbReference type="ARBA" id="ARBA00022692"/>
    </source>
</evidence>
<dbReference type="PANTHER" id="PTHR34702:SF1">
    <property type="entry name" value="NA(+)_H(+) ANTIPORTER SUBUNIT F"/>
    <property type="match status" value="1"/>
</dbReference>
<reference evidence="9 10" key="1">
    <citation type="submission" date="2019-03" db="EMBL/GenBank/DDBJ databases">
        <title>Genomic Encyclopedia of Type Strains, Phase IV (KMG-IV): sequencing the most valuable type-strain genomes for metagenomic binning, comparative biology and taxonomic classification.</title>
        <authorList>
            <person name="Goeker M."/>
        </authorList>
    </citation>
    <scope>NUCLEOTIDE SEQUENCE [LARGE SCALE GENOMIC DNA]</scope>
    <source>
        <strain evidence="9 10">DSM 22958</strain>
    </source>
</reference>
<dbReference type="InterPro" id="IPR007208">
    <property type="entry name" value="MrpF/PhaF-like"/>
</dbReference>
<comment type="similarity">
    <text evidence="2">Belongs to the CPA3 antiporters (TC 2.A.63) subunit F family.</text>
</comment>
<sequence>MAEPSWAAALAHVIIQLAAALIFMALLFSGVRLAIGRTLVDRIVAIDMLTVISLSLIALYAHVSGRFVYIDVALVYGLLSFLAVLAIARFLERGL</sequence>
<protein>
    <submittedName>
        <fullName evidence="9">Multicomponent Na+:H+ antiporter subunit F</fullName>
    </submittedName>
</protein>
<feature type="transmembrane region" description="Helical" evidence="8">
    <location>
        <begin position="43"/>
        <end position="61"/>
    </location>
</feature>
<dbReference type="GO" id="GO:0015385">
    <property type="term" value="F:sodium:proton antiporter activity"/>
    <property type="evidence" value="ECO:0007669"/>
    <property type="project" value="TreeGrafter"/>
</dbReference>
<dbReference type="GO" id="GO:0005886">
    <property type="term" value="C:plasma membrane"/>
    <property type="evidence" value="ECO:0007669"/>
    <property type="project" value="UniProtKB-SubCell"/>
</dbReference>
<evidence type="ECO:0000256" key="7">
    <source>
        <dbReference type="ARBA" id="ARBA00023136"/>
    </source>
</evidence>
<comment type="subcellular location">
    <subcellularLocation>
        <location evidence="1">Cell membrane</location>
        <topology evidence="1">Multi-pass membrane protein</topology>
    </subcellularLocation>
</comment>
<dbReference type="PANTHER" id="PTHR34702">
    <property type="entry name" value="NA(+)/H(+) ANTIPORTER SUBUNIT F1"/>
    <property type="match status" value="1"/>
</dbReference>
<feature type="transmembrane region" description="Helical" evidence="8">
    <location>
        <begin position="67"/>
        <end position="91"/>
    </location>
</feature>
<evidence type="ECO:0000313" key="9">
    <source>
        <dbReference type="EMBL" id="TCO15312.1"/>
    </source>
</evidence>
<keyword evidence="7 8" id="KW-0472">Membrane</keyword>
<organism evidence="9 10">
    <name type="scientific">Camelimonas lactis</name>
    <dbReference type="NCBI Taxonomy" id="659006"/>
    <lineage>
        <taxon>Bacteria</taxon>
        <taxon>Pseudomonadati</taxon>
        <taxon>Pseudomonadota</taxon>
        <taxon>Alphaproteobacteria</taxon>
        <taxon>Hyphomicrobiales</taxon>
        <taxon>Chelatococcaceae</taxon>
        <taxon>Camelimonas</taxon>
    </lineage>
</organism>
<name>A0A4R2GZD5_9HYPH</name>
<keyword evidence="3" id="KW-0813">Transport</keyword>
<dbReference type="Pfam" id="PF04066">
    <property type="entry name" value="MrpF_PhaF"/>
    <property type="match status" value="1"/>
</dbReference>
<proteinExistence type="inferred from homology"/>
<dbReference type="AlphaFoldDB" id="A0A4R2GZD5"/>
<comment type="caution">
    <text evidence="9">The sequence shown here is derived from an EMBL/GenBank/DDBJ whole genome shotgun (WGS) entry which is preliminary data.</text>
</comment>
<evidence type="ECO:0000256" key="1">
    <source>
        <dbReference type="ARBA" id="ARBA00004651"/>
    </source>
</evidence>
<feature type="transmembrane region" description="Helical" evidence="8">
    <location>
        <begin position="6"/>
        <end position="31"/>
    </location>
</feature>
<evidence type="ECO:0000313" key="10">
    <source>
        <dbReference type="Proteomes" id="UP000294881"/>
    </source>
</evidence>
<evidence type="ECO:0000256" key="8">
    <source>
        <dbReference type="SAM" id="Phobius"/>
    </source>
</evidence>
<evidence type="ECO:0000256" key="3">
    <source>
        <dbReference type="ARBA" id="ARBA00022448"/>
    </source>
</evidence>
<dbReference type="Proteomes" id="UP000294881">
    <property type="component" value="Unassembled WGS sequence"/>
</dbReference>
<dbReference type="RefSeq" id="WP_245514199.1">
    <property type="nucleotide sequence ID" value="NZ_JBHUNN010000002.1"/>
</dbReference>
<evidence type="ECO:0000256" key="2">
    <source>
        <dbReference type="ARBA" id="ARBA00009212"/>
    </source>
</evidence>
<keyword evidence="4" id="KW-1003">Cell membrane</keyword>
<evidence type="ECO:0000256" key="4">
    <source>
        <dbReference type="ARBA" id="ARBA00022475"/>
    </source>
</evidence>
<keyword evidence="6 8" id="KW-1133">Transmembrane helix</keyword>
<gene>
    <name evidence="9" type="ORF">EV666_102291</name>
</gene>
<keyword evidence="5 8" id="KW-0812">Transmembrane</keyword>
<accession>A0A4R2GZD5</accession>
<keyword evidence="10" id="KW-1185">Reference proteome</keyword>
<evidence type="ECO:0000256" key="6">
    <source>
        <dbReference type="ARBA" id="ARBA00022989"/>
    </source>
</evidence>
<dbReference type="EMBL" id="SLWL01000002">
    <property type="protein sequence ID" value="TCO15312.1"/>
    <property type="molecule type" value="Genomic_DNA"/>
</dbReference>